<dbReference type="PANTHER" id="PTHR22777:SF17">
    <property type="entry name" value="UPF0053 PROTEIN SLL0260"/>
    <property type="match status" value="1"/>
</dbReference>
<evidence type="ECO:0000256" key="3">
    <source>
        <dbReference type="PROSITE-ProRule" id="PRU01193"/>
    </source>
</evidence>
<evidence type="ECO:0000313" key="6">
    <source>
        <dbReference type="EMBL" id="KLU03924.1"/>
    </source>
</evidence>
<dbReference type="EMBL" id="LECT01000031">
    <property type="protein sequence ID" value="KLU03924.1"/>
    <property type="molecule type" value="Genomic_DNA"/>
</dbReference>
<keyword evidence="1" id="KW-0677">Repeat</keyword>
<dbReference type="InterPro" id="IPR002550">
    <property type="entry name" value="CNNM"/>
</dbReference>
<dbReference type="Pfam" id="PF01595">
    <property type="entry name" value="CNNM"/>
    <property type="match status" value="1"/>
</dbReference>
<dbReference type="STRING" id="595434.RISK_004331"/>
<dbReference type="PROSITE" id="PS51846">
    <property type="entry name" value="CNNM"/>
    <property type="match status" value="1"/>
</dbReference>
<dbReference type="PANTHER" id="PTHR22777">
    <property type="entry name" value="HEMOLYSIN-RELATED"/>
    <property type="match status" value="1"/>
</dbReference>
<keyword evidence="7" id="KW-1185">Reference proteome</keyword>
<dbReference type="GO" id="GO:0005886">
    <property type="term" value="C:plasma membrane"/>
    <property type="evidence" value="ECO:0007669"/>
    <property type="project" value="TreeGrafter"/>
</dbReference>
<evidence type="ECO:0000256" key="1">
    <source>
        <dbReference type="ARBA" id="ARBA00022737"/>
    </source>
</evidence>
<dbReference type="Proteomes" id="UP000036367">
    <property type="component" value="Unassembled WGS sequence"/>
</dbReference>
<feature type="transmembrane region" description="Helical" evidence="4">
    <location>
        <begin position="96"/>
        <end position="115"/>
    </location>
</feature>
<evidence type="ECO:0000313" key="7">
    <source>
        <dbReference type="Proteomes" id="UP000036367"/>
    </source>
</evidence>
<evidence type="ECO:0000256" key="2">
    <source>
        <dbReference type="ARBA" id="ARBA00023122"/>
    </source>
</evidence>
<dbReference type="AlphaFoldDB" id="A0A0J1EEK9"/>
<dbReference type="RefSeq" id="WP_047815571.1">
    <property type="nucleotide sequence ID" value="NZ_LECT01000031.1"/>
</dbReference>
<dbReference type="PATRIC" id="fig|595434.4.peg.4110"/>
<keyword evidence="3 4" id="KW-0812">Transmembrane</keyword>
<keyword evidence="3 4" id="KW-0472">Membrane</keyword>
<feature type="domain" description="CNNM transmembrane" evidence="5">
    <location>
        <begin position="1"/>
        <end position="187"/>
    </location>
</feature>
<evidence type="ECO:0000259" key="5">
    <source>
        <dbReference type="PROSITE" id="PS51846"/>
    </source>
</evidence>
<dbReference type="OrthoDB" id="274143at2"/>
<accession>A0A0J1EEK9</accession>
<keyword evidence="2" id="KW-0129">CBS domain</keyword>
<name>A0A0J1EEK9_RHOIS</name>
<protein>
    <submittedName>
        <fullName evidence="6">Co2 transporter containing CBS domain protein</fullName>
    </submittedName>
</protein>
<organism evidence="6 7">
    <name type="scientific">Rhodopirellula islandica</name>
    <dbReference type="NCBI Taxonomy" id="595434"/>
    <lineage>
        <taxon>Bacteria</taxon>
        <taxon>Pseudomonadati</taxon>
        <taxon>Planctomycetota</taxon>
        <taxon>Planctomycetia</taxon>
        <taxon>Pirellulales</taxon>
        <taxon>Pirellulaceae</taxon>
        <taxon>Rhodopirellula</taxon>
    </lineage>
</organism>
<proteinExistence type="predicted"/>
<reference evidence="6" key="1">
    <citation type="submission" date="2015-05" db="EMBL/GenBank/DDBJ databases">
        <title>Permanent draft genome of Rhodopirellula islandicus K833.</title>
        <authorList>
            <person name="Kizina J."/>
            <person name="Richter M."/>
            <person name="Glockner F.O."/>
            <person name="Harder J."/>
        </authorList>
    </citation>
    <scope>NUCLEOTIDE SEQUENCE [LARGE SCALE GENOMIC DNA]</scope>
    <source>
        <strain evidence="6">K833</strain>
    </source>
</reference>
<feature type="transmembrane region" description="Helical" evidence="4">
    <location>
        <begin position="127"/>
        <end position="150"/>
    </location>
</feature>
<sequence>MMMAMGIFLIGLALSAFFSGSETGLYRVSRTRLVLDGLSGSFAGRGLVWMINHPAIFVATTLVGNNLANYLTSLAIVMFVGTLVGGGEAIELAATVMMTPVVFVFGELLPKHLFYQAPYRLLRGTRWLLLLATIVFAPISLLLSLLGTALQKLTGETPFRLRLSMARGDLDQVLQAGQDAGILAAGQRNLAQNVFDVGNGSAVQFGVRPERLAVVDSPVDLELARRQARRQNHPIILVRRKGRIIGFYRYADLVHQDQVPTPLPIVRGSLTDRHLGLLLRLYDAHSDVAVLYEPSGKIGSVVTRRQLLQPLLV</sequence>
<keyword evidence="3 4" id="KW-1133">Transmembrane helix</keyword>
<evidence type="ECO:0000256" key="4">
    <source>
        <dbReference type="SAM" id="Phobius"/>
    </source>
</evidence>
<gene>
    <name evidence="6" type="ORF">RISK_004331</name>
</gene>
<comment type="caution">
    <text evidence="6">The sequence shown here is derived from an EMBL/GenBank/DDBJ whole genome shotgun (WGS) entry which is preliminary data.</text>
</comment>